<dbReference type="SMART" id="SM00398">
    <property type="entry name" value="HMG"/>
    <property type="match status" value="1"/>
</dbReference>
<dbReference type="InterPro" id="IPR009071">
    <property type="entry name" value="HMG_box_dom"/>
</dbReference>
<dbReference type="AlphaFoldDB" id="A0A8S1Q2M3"/>
<gene>
    <name evidence="3" type="ORF">PPRIM_AZ9-3.1.T1410128</name>
</gene>
<proteinExistence type="predicted"/>
<accession>A0A8S1Q2M3</accession>
<organism evidence="3 4">
    <name type="scientific">Paramecium primaurelia</name>
    <dbReference type="NCBI Taxonomy" id="5886"/>
    <lineage>
        <taxon>Eukaryota</taxon>
        <taxon>Sar</taxon>
        <taxon>Alveolata</taxon>
        <taxon>Ciliophora</taxon>
        <taxon>Intramacronucleata</taxon>
        <taxon>Oligohymenophorea</taxon>
        <taxon>Peniculida</taxon>
        <taxon>Parameciidae</taxon>
        <taxon>Paramecium</taxon>
    </lineage>
</organism>
<feature type="domain" description="HMG box" evidence="2">
    <location>
        <begin position="7"/>
        <end position="73"/>
    </location>
</feature>
<dbReference type="Proteomes" id="UP000688137">
    <property type="component" value="Unassembled WGS sequence"/>
</dbReference>
<feature type="DNA-binding region" description="HMG box" evidence="1">
    <location>
        <begin position="7"/>
        <end position="73"/>
    </location>
</feature>
<evidence type="ECO:0000313" key="4">
    <source>
        <dbReference type="Proteomes" id="UP000688137"/>
    </source>
</evidence>
<keyword evidence="1" id="KW-0539">Nucleus</keyword>
<dbReference type="GO" id="GO:0005634">
    <property type="term" value="C:nucleus"/>
    <property type="evidence" value="ECO:0007669"/>
    <property type="project" value="UniProtKB-UniRule"/>
</dbReference>
<dbReference type="GO" id="GO:0003677">
    <property type="term" value="F:DNA binding"/>
    <property type="evidence" value="ECO:0007669"/>
    <property type="project" value="UniProtKB-UniRule"/>
</dbReference>
<keyword evidence="1" id="KW-0238">DNA-binding</keyword>
<protein>
    <recommendedName>
        <fullName evidence="2">HMG box domain-containing protein</fullName>
    </recommendedName>
</protein>
<comment type="caution">
    <text evidence="3">The sequence shown here is derived from an EMBL/GenBank/DDBJ whole genome shotgun (WGS) entry which is preliminary data.</text>
</comment>
<sequence length="243" mass="29235">MVNQLPKRQYISAYQIFYKEQSKVFQQNGVGINMVGPLLQRKWESLSQEEQRHYQEIFDKFEVKYQEQLNEFKKLNQILNHSKKIEKSIIKPKKPQIPQIHYVIQNRYKYNGKNYSQKQIYVELIQEFGFQRLEMKEQLELEYESKQIIYDYEMIEMLKQKCQKYQSLKEKLQINLQQQVQVQESNSNKYEQKNFAVDVQGRNQTIGSKQVYQIQSSNTLKGLSLIAMKLPQEELNTQGKRKT</sequence>
<evidence type="ECO:0000259" key="2">
    <source>
        <dbReference type="PROSITE" id="PS50118"/>
    </source>
</evidence>
<reference evidence="3" key="1">
    <citation type="submission" date="2021-01" db="EMBL/GenBank/DDBJ databases">
        <authorList>
            <consortium name="Genoscope - CEA"/>
            <person name="William W."/>
        </authorList>
    </citation>
    <scope>NUCLEOTIDE SEQUENCE</scope>
</reference>
<name>A0A8S1Q2M3_PARPR</name>
<evidence type="ECO:0000256" key="1">
    <source>
        <dbReference type="PROSITE-ProRule" id="PRU00267"/>
    </source>
</evidence>
<dbReference type="PROSITE" id="PS50118">
    <property type="entry name" value="HMG_BOX_2"/>
    <property type="match status" value="1"/>
</dbReference>
<dbReference type="OMA" id="QIPQIHY"/>
<evidence type="ECO:0000313" key="3">
    <source>
        <dbReference type="EMBL" id="CAD8109718.1"/>
    </source>
</evidence>
<dbReference type="EMBL" id="CAJJDM010000145">
    <property type="protein sequence ID" value="CAD8109718.1"/>
    <property type="molecule type" value="Genomic_DNA"/>
</dbReference>
<keyword evidence="4" id="KW-1185">Reference proteome</keyword>